<feature type="region of interest" description="Disordered" evidence="9">
    <location>
        <begin position="297"/>
        <end position="321"/>
    </location>
</feature>
<dbReference type="Pfam" id="PF05712">
    <property type="entry name" value="MRG"/>
    <property type="match status" value="1"/>
</dbReference>
<dbReference type="GO" id="GO:0006281">
    <property type="term" value="P:DNA repair"/>
    <property type="evidence" value="ECO:0007669"/>
    <property type="project" value="UniProtKB-KW"/>
</dbReference>
<dbReference type="Proteomes" id="UP001488838">
    <property type="component" value="Unassembled WGS sequence"/>
</dbReference>
<dbReference type="Gene3D" id="1.10.274.30">
    <property type="entry name" value="MRG domain"/>
    <property type="match status" value="1"/>
</dbReference>
<dbReference type="GO" id="GO:0006325">
    <property type="term" value="P:chromatin organization"/>
    <property type="evidence" value="ECO:0007669"/>
    <property type="project" value="UniProtKB-KW"/>
</dbReference>
<evidence type="ECO:0000256" key="9">
    <source>
        <dbReference type="SAM" id="MobiDB-lite"/>
    </source>
</evidence>
<sequence>MVLNGEITSSKSPPQRKAIHLRRLTQQTADLLQGKVAAQKGITSEKEEINSSEKHNSTNSGPSPGKYRRTERHRLRKSYPTEEGYLFQWDHSEERGSSIDEDRPEGRGHPIKTPPAEEDHSSRKRNSAEREPSPRKDSHTGRLCLRKRYPGERYPFERGNSEETVHSAREHSPTGRDLPQKKSCPAQEGLSVERGNYVERGPSTWKEDPTGRCRPPKKSRHAEKHLFAEESCPPKKSCPAEKSLSSRRVRLAEKVHSGKRGHFVKKRYRAKRQLSAEKGRIENKGICLEKVYSEERGQSSQSSYTAEGNRVENGYPVTEGLHSTEKSFPVEEPSSSGSVPIMPVPNSMQNTPENLAGSGPSTVPQIPHQNVPGTVTTGQSEQVWKVRYTVKFKFSKELKSFLVQDWDLINKHKQLFQLPANKDVDTVLAEYVTFVKSQGKGDNKKYSVDELVYGIRKYFNKMLATQLLCQFEKPQYAEIHLAYPHIPMSKIYRAPHLLRLFVHIGTVLSHSRLSRRSLVRVCNNVHYFLKHLTENSTSLFSASNYKVASAEYCCKAL</sequence>
<dbReference type="PROSITE" id="PS51640">
    <property type="entry name" value="MRG"/>
    <property type="match status" value="1"/>
</dbReference>
<evidence type="ECO:0000256" key="4">
    <source>
        <dbReference type="ARBA" id="ARBA00022853"/>
    </source>
</evidence>
<keyword evidence="3" id="KW-0227">DNA damage</keyword>
<evidence type="ECO:0000256" key="7">
    <source>
        <dbReference type="ARBA" id="ARBA00023204"/>
    </source>
</evidence>
<evidence type="ECO:0000256" key="6">
    <source>
        <dbReference type="ARBA" id="ARBA00023163"/>
    </source>
</evidence>
<dbReference type="EMBL" id="JBBHLL010000829">
    <property type="protein sequence ID" value="KAK7797467.1"/>
    <property type="molecule type" value="Genomic_DNA"/>
</dbReference>
<keyword evidence="4" id="KW-0156">Chromatin regulator</keyword>
<keyword evidence="2" id="KW-0341">Growth regulation</keyword>
<organism evidence="11 12">
    <name type="scientific">Myodes glareolus</name>
    <name type="common">Bank vole</name>
    <name type="synonym">Clethrionomys glareolus</name>
    <dbReference type="NCBI Taxonomy" id="447135"/>
    <lineage>
        <taxon>Eukaryota</taxon>
        <taxon>Metazoa</taxon>
        <taxon>Chordata</taxon>
        <taxon>Craniata</taxon>
        <taxon>Vertebrata</taxon>
        <taxon>Euteleostomi</taxon>
        <taxon>Mammalia</taxon>
        <taxon>Eutheria</taxon>
        <taxon>Euarchontoglires</taxon>
        <taxon>Glires</taxon>
        <taxon>Rodentia</taxon>
        <taxon>Myomorpha</taxon>
        <taxon>Muroidea</taxon>
        <taxon>Cricetidae</taxon>
        <taxon>Arvicolinae</taxon>
        <taxon>Myodes</taxon>
    </lineage>
</organism>
<feature type="compositionally biased region" description="Basic and acidic residues" evidence="9">
    <location>
        <begin position="115"/>
        <end position="140"/>
    </location>
</feature>
<dbReference type="InterPro" id="IPR026541">
    <property type="entry name" value="MRG_dom"/>
</dbReference>
<dbReference type="AlphaFoldDB" id="A0AAW0H4L5"/>
<keyword evidence="6" id="KW-0804">Transcription</keyword>
<evidence type="ECO:0000256" key="5">
    <source>
        <dbReference type="ARBA" id="ARBA00023015"/>
    </source>
</evidence>
<evidence type="ECO:0000256" key="1">
    <source>
        <dbReference type="ARBA" id="ARBA00004123"/>
    </source>
</evidence>
<dbReference type="GO" id="GO:0005634">
    <property type="term" value="C:nucleus"/>
    <property type="evidence" value="ECO:0007669"/>
    <property type="project" value="UniProtKB-SubCell"/>
</dbReference>
<dbReference type="PANTHER" id="PTHR10880:SF29">
    <property type="entry name" value="MORTALITY FACTOR 4-LIKE PROTEIN 1"/>
    <property type="match status" value="1"/>
</dbReference>
<keyword evidence="12" id="KW-1185">Reference proteome</keyword>
<evidence type="ECO:0000313" key="12">
    <source>
        <dbReference type="Proteomes" id="UP001488838"/>
    </source>
</evidence>
<dbReference type="PROSITE" id="PS50096">
    <property type="entry name" value="IQ"/>
    <property type="match status" value="1"/>
</dbReference>
<evidence type="ECO:0000313" key="11">
    <source>
        <dbReference type="EMBL" id="KAK7797467.1"/>
    </source>
</evidence>
<keyword evidence="8" id="KW-0539">Nucleus</keyword>
<comment type="caution">
    <text evidence="11">The sequence shown here is derived from an EMBL/GenBank/DDBJ whole genome shotgun (WGS) entry which is preliminary data.</text>
</comment>
<name>A0AAW0H4L5_MYOGA</name>
<dbReference type="GO" id="GO:0035267">
    <property type="term" value="C:NuA4 histone acetyltransferase complex"/>
    <property type="evidence" value="ECO:0007669"/>
    <property type="project" value="TreeGrafter"/>
</dbReference>
<feature type="compositionally biased region" description="Basic and acidic residues" evidence="9">
    <location>
        <begin position="149"/>
        <end position="180"/>
    </location>
</feature>
<feature type="compositionally biased region" description="Basic residues" evidence="9">
    <location>
        <begin position="214"/>
        <end position="223"/>
    </location>
</feature>
<feature type="domain" description="MRG" evidence="10">
    <location>
        <begin position="379"/>
        <end position="546"/>
    </location>
</feature>
<feature type="compositionally biased region" description="Basic residues" evidence="9">
    <location>
        <begin position="66"/>
        <end position="77"/>
    </location>
</feature>
<keyword evidence="5" id="KW-0805">Transcription regulation</keyword>
<dbReference type="InterPro" id="IPR038217">
    <property type="entry name" value="MRG_C_sf"/>
</dbReference>
<keyword evidence="7" id="KW-0234">DNA repair</keyword>
<feature type="region of interest" description="Disordered" evidence="9">
    <location>
        <begin position="38"/>
        <end position="246"/>
    </location>
</feature>
<feature type="compositionally biased region" description="Basic and acidic residues" evidence="9">
    <location>
        <begin position="90"/>
        <end position="108"/>
    </location>
</feature>
<comment type="subcellular location">
    <subcellularLocation>
        <location evidence="1">Nucleus</location>
    </subcellularLocation>
</comment>
<accession>A0AAW0H4L5</accession>
<evidence type="ECO:0000256" key="8">
    <source>
        <dbReference type="ARBA" id="ARBA00023242"/>
    </source>
</evidence>
<evidence type="ECO:0000256" key="3">
    <source>
        <dbReference type="ARBA" id="ARBA00022763"/>
    </source>
</evidence>
<dbReference type="InterPro" id="IPR008676">
    <property type="entry name" value="MRG"/>
</dbReference>
<proteinExistence type="predicted"/>
<gene>
    <name evidence="11" type="ORF">U0070_015159</name>
</gene>
<evidence type="ECO:0000259" key="10">
    <source>
        <dbReference type="Pfam" id="PF05712"/>
    </source>
</evidence>
<reference evidence="11 12" key="1">
    <citation type="journal article" date="2023" name="bioRxiv">
        <title>Conserved and derived expression patterns and positive selection on dental genes reveal complex evolutionary context of ever-growing rodent molars.</title>
        <authorList>
            <person name="Calamari Z.T."/>
            <person name="Song A."/>
            <person name="Cohen E."/>
            <person name="Akter M."/>
            <person name="Roy R.D."/>
            <person name="Hallikas O."/>
            <person name="Christensen M.M."/>
            <person name="Li P."/>
            <person name="Marangoni P."/>
            <person name="Jernvall J."/>
            <person name="Klein O.D."/>
        </authorList>
    </citation>
    <scope>NUCLEOTIDE SEQUENCE [LARGE SCALE GENOMIC DNA]</scope>
    <source>
        <strain evidence="11">V071</strain>
    </source>
</reference>
<dbReference type="FunFam" id="1.10.274.30:FF:000001">
    <property type="entry name" value="Mortality factor 4-like protein 1"/>
    <property type="match status" value="1"/>
</dbReference>
<evidence type="ECO:0000256" key="2">
    <source>
        <dbReference type="ARBA" id="ARBA00022604"/>
    </source>
</evidence>
<feature type="compositionally biased region" description="Basic and acidic residues" evidence="9">
    <location>
        <begin position="43"/>
        <end position="56"/>
    </location>
</feature>
<protein>
    <recommendedName>
        <fullName evidence="10">MRG domain-containing protein</fullName>
    </recommendedName>
</protein>
<dbReference type="PANTHER" id="PTHR10880">
    <property type="entry name" value="MORTALITY FACTOR 4-LIKE PROTEIN"/>
    <property type="match status" value="1"/>
</dbReference>
<dbReference type="GO" id="GO:0006355">
    <property type="term" value="P:regulation of DNA-templated transcription"/>
    <property type="evidence" value="ECO:0007669"/>
    <property type="project" value="InterPro"/>
</dbReference>